<protein>
    <submittedName>
        <fullName evidence="1">Uncharacterized protein</fullName>
    </submittedName>
</protein>
<dbReference type="AlphaFoldDB" id="A0A835YIU2"/>
<name>A0A835YIU2_9STRA</name>
<sequence length="221" mass="23150">MARDGCVCSEGASCPVAAELADCRVSLAAARALHTAHGRGCRGAVTSKALAAVPRPRGLKNTKRSSAAARERTRIRFVGLGRRGAIESPAAGTAAPWAGLLSSALRCTSCGKPPQECGNRKSHKPVPVRLIETPTGLKVRLPCCRDHNVESKRCNGHYDIAMEHVTEESLRQLPQNVREILMGGDACRETPAAGSVRCNRLKKAGSRAGQDAGSYGSSGGG</sequence>
<evidence type="ECO:0000313" key="1">
    <source>
        <dbReference type="EMBL" id="KAG5175243.1"/>
    </source>
</evidence>
<keyword evidence="2" id="KW-1185">Reference proteome</keyword>
<evidence type="ECO:0000313" key="2">
    <source>
        <dbReference type="Proteomes" id="UP000664859"/>
    </source>
</evidence>
<comment type="caution">
    <text evidence="1">The sequence shown here is derived from an EMBL/GenBank/DDBJ whole genome shotgun (WGS) entry which is preliminary data.</text>
</comment>
<dbReference type="Proteomes" id="UP000664859">
    <property type="component" value="Unassembled WGS sequence"/>
</dbReference>
<proteinExistence type="predicted"/>
<accession>A0A835YIU2</accession>
<organism evidence="1 2">
    <name type="scientific">Tribonema minus</name>
    <dbReference type="NCBI Taxonomy" id="303371"/>
    <lineage>
        <taxon>Eukaryota</taxon>
        <taxon>Sar</taxon>
        <taxon>Stramenopiles</taxon>
        <taxon>Ochrophyta</taxon>
        <taxon>PX clade</taxon>
        <taxon>Xanthophyceae</taxon>
        <taxon>Tribonematales</taxon>
        <taxon>Tribonemataceae</taxon>
        <taxon>Tribonema</taxon>
    </lineage>
</organism>
<gene>
    <name evidence="1" type="ORF">JKP88DRAFT_229151</name>
</gene>
<dbReference type="EMBL" id="JAFCMP010000552">
    <property type="protein sequence ID" value="KAG5175243.1"/>
    <property type="molecule type" value="Genomic_DNA"/>
</dbReference>
<reference evidence="1" key="1">
    <citation type="submission" date="2021-02" db="EMBL/GenBank/DDBJ databases">
        <title>First Annotated Genome of the Yellow-green Alga Tribonema minus.</title>
        <authorList>
            <person name="Mahan K.M."/>
        </authorList>
    </citation>
    <scope>NUCLEOTIDE SEQUENCE</scope>
    <source>
        <strain evidence="1">UTEX B ZZ1240</strain>
    </source>
</reference>